<dbReference type="RefSeq" id="WP_145082144.1">
    <property type="nucleotide sequence ID" value="NZ_CP036298.1"/>
</dbReference>
<accession>A0A518GC84</accession>
<dbReference type="KEGG" id="ahel:Q31a_45550"/>
<evidence type="ECO:0000313" key="1">
    <source>
        <dbReference type="EMBL" id="QDV26183.1"/>
    </source>
</evidence>
<keyword evidence="2" id="KW-1185">Reference proteome</keyword>
<name>A0A518GC84_9BACT</name>
<dbReference type="AlphaFoldDB" id="A0A518GC84"/>
<organism evidence="1 2">
    <name type="scientific">Aureliella helgolandensis</name>
    <dbReference type="NCBI Taxonomy" id="2527968"/>
    <lineage>
        <taxon>Bacteria</taxon>
        <taxon>Pseudomonadati</taxon>
        <taxon>Planctomycetota</taxon>
        <taxon>Planctomycetia</taxon>
        <taxon>Pirellulales</taxon>
        <taxon>Pirellulaceae</taxon>
        <taxon>Aureliella</taxon>
    </lineage>
</organism>
<protein>
    <submittedName>
        <fullName evidence="1">Uncharacterized protein</fullName>
    </submittedName>
</protein>
<dbReference type="EMBL" id="CP036298">
    <property type="protein sequence ID" value="QDV26183.1"/>
    <property type="molecule type" value="Genomic_DNA"/>
</dbReference>
<reference evidence="1 2" key="1">
    <citation type="submission" date="2019-02" db="EMBL/GenBank/DDBJ databases">
        <title>Deep-cultivation of Planctomycetes and their phenomic and genomic characterization uncovers novel biology.</title>
        <authorList>
            <person name="Wiegand S."/>
            <person name="Jogler M."/>
            <person name="Boedeker C."/>
            <person name="Pinto D."/>
            <person name="Vollmers J."/>
            <person name="Rivas-Marin E."/>
            <person name="Kohn T."/>
            <person name="Peeters S.H."/>
            <person name="Heuer A."/>
            <person name="Rast P."/>
            <person name="Oberbeckmann S."/>
            <person name="Bunk B."/>
            <person name="Jeske O."/>
            <person name="Meyerdierks A."/>
            <person name="Storesund J.E."/>
            <person name="Kallscheuer N."/>
            <person name="Luecker S."/>
            <person name="Lage O.M."/>
            <person name="Pohl T."/>
            <person name="Merkel B.J."/>
            <person name="Hornburger P."/>
            <person name="Mueller R.-W."/>
            <person name="Bruemmer F."/>
            <person name="Labrenz M."/>
            <person name="Spormann A.M."/>
            <person name="Op den Camp H."/>
            <person name="Overmann J."/>
            <person name="Amann R."/>
            <person name="Jetten M.S.M."/>
            <person name="Mascher T."/>
            <person name="Medema M.H."/>
            <person name="Devos D.P."/>
            <person name="Kaster A.-K."/>
            <person name="Ovreas L."/>
            <person name="Rohde M."/>
            <person name="Galperin M.Y."/>
            <person name="Jogler C."/>
        </authorList>
    </citation>
    <scope>NUCLEOTIDE SEQUENCE [LARGE SCALE GENOMIC DNA]</scope>
    <source>
        <strain evidence="1 2">Q31a</strain>
    </source>
</reference>
<gene>
    <name evidence="1" type="ORF">Q31a_45550</name>
</gene>
<evidence type="ECO:0000313" key="2">
    <source>
        <dbReference type="Proteomes" id="UP000318017"/>
    </source>
</evidence>
<proteinExistence type="predicted"/>
<sequence>MSDQDSILNDLLQLLPGYGAYRTQESRRQDDRLAREFLSKRLNDCKAALDQVGANAVAGGDLESPLKVEEIRQSVELARNRLTAAVEGYSGWFNSRTVDAELLGKIVELDQNMVSLVDRLDAFARAATEDAGQLDVAGMREVLTLLQTRIDRRTELLKAA</sequence>
<dbReference type="Proteomes" id="UP000318017">
    <property type="component" value="Chromosome"/>
</dbReference>